<evidence type="ECO:0000259" key="1">
    <source>
        <dbReference type="PROSITE" id="PS50887"/>
    </source>
</evidence>
<evidence type="ECO:0000313" key="2">
    <source>
        <dbReference type="EMBL" id="TMQ59673.1"/>
    </source>
</evidence>
<dbReference type="NCBIfam" id="TIGR00254">
    <property type="entry name" value="GGDEF"/>
    <property type="match status" value="1"/>
</dbReference>
<protein>
    <submittedName>
        <fullName evidence="2">GGDEF domain-containing protein</fullName>
    </submittedName>
</protein>
<dbReference type="InterPro" id="IPR043128">
    <property type="entry name" value="Rev_trsase/Diguanyl_cyclase"/>
</dbReference>
<dbReference type="Proteomes" id="UP000316852">
    <property type="component" value="Unassembled WGS sequence"/>
</dbReference>
<dbReference type="PANTHER" id="PTHR45138">
    <property type="entry name" value="REGULATORY COMPONENTS OF SENSORY TRANSDUCTION SYSTEM"/>
    <property type="match status" value="1"/>
</dbReference>
<reference evidence="2 3" key="1">
    <citation type="journal article" date="2019" name="Nat. Microbiol.">
        <title>Mediterranean grassland soil C-N compound turnover is dependent on rainfall and depth, and is mediated by genomically divergent microorganisms.</title>
        <authorList>
            <person name="Diamond S."/>
            <person name="Andeer P.F."/>
            <person name="Li Z."/>
            <person name="Crits-Christoph A."/>
            <person name="Burstein D."/>
            <person name="Anantharaman K."/>
            <person name="Lane K.R."/>
            <person name="Thomas B.C."/>
            <person name="Pan C."/>
            <person name="Northen T.R."/>
            <person name="Banfield J.F."/>
        </authorList>
    </citation>
    <scope>NUCLEOTIDE SEQUENCE [LARGE SCALE GENOMIC DNA]</scope>
    <source>
        <strain evidence="2">WS_6</strain>
    </source>
</reference>
<proteinExistence type="predicted"/>
<comment type="caution">
    <text evidence="2">The sequence shown here is derived from an EMBL/GenBank/DDBJ whole genome shotgun (WGS) entry which is preliminary data.</text>
</comment>
<dbReference type="GO" id="GO:0005886">
    <property type="term" value="C:plasma membrane"/>
    <property type="evidence" value="ECO:0007669"/>
    <property type="project" value="TreeGrafter"/>
</dbReference>
<dbReference type="EMBL" id="VBOW01000020">
    <property type="protein sequence ID" value="TMQ59673.1"/>
    <property type="molecule type" value="Genomic_DNA"/>
</dbReference>
<dbReference type="Gene3D" id="3.30.70.270">
    <property type="match status" value="1"/>
</dbReference>
<feature type="domain" description="GGDEF" evidence="1">
    <location>
        <begin position="329"/>
        <end position="484"/>
    </location>
</feature>
<dbReference type="InterPro" id="IPR029787">
    <property type="entry name" value="Nucleotide_cyclase"/>
</dbReference>
<name>A0A538T7P8_UNCEI</name>
<dbReference type="PANTHER" id="PTHR45138:SF9">
    <property type="entry name" value="DIGUANYLATE CYCLASE DGCM-RELATED"/>
    <property type="match status" value="1"/>
</dbReference>
<dbReference type="PROSITE" id="PS50887">
    <property type="entry name" value="GGDEF"/>
    <property type="match status" value="1"/>
</dbReference>
<dbReference type="GO" id="GO:0052621">
    <property type="term" value="F:diguanylate cyclase activity"/>
    <property type="evidence" value="ECO:0007669"/>
    <property type="project" value="TreeGrafter"/>
</dbReference>
<accession>A0A538T7P8</accession>
<dbReference type="AlphaFoldDB" id="A0A538T7P8"/>
<gene>
    <name evidence="2" type="ORF">E6K76_04060</name>
</gene>
<organism evidence="2 3">
    <name type="scientific">Eiseniibacteriota bacterium</name>
    <dbReference type="NCBI Taxonomy" id="2212470"/>
    <lineage>
        <taxon>Bacteria</taxon>
        <taxon>Candidatus Eiseniibacteriota</taxon>
    </lineage>
</organism>
<dbReference type="CDD" id="cd01949">
    <property type="entry name" value="GGDEF"/>
    <property type="match status" value="1"/>
</dbReference>
<evidence type="ECO:0000313" key="3">
    <source>
        <dbReference type="Proteomes" id="UP000316852"/>
    </source>
</evidence>
<dbReference type="GO" id="GO:1902201">
    <property type="term" value="P:negative regulation of bacterial-type flagellum-dependent cell motility"/>
    <property type="evidence" value="ECO:0007669"/>
    <property type="project" value="TreeGrafter"/>
</dbReference>
<dbReference type="Pfam" id="PF00990">
    <property type="entry name" value="GGDEF"/>
    <property type="match status" value="1"/>
</dbReference>
<dbReference type="GO" id="GO:0043709">
    <property type="term" value="P:cell adhesion involved in single-species biofilm formation"/>
    <property type="evidence" value="ECO:0007669"/>
    <property type="project" value="TreeGrafter"/>
</dbReference>
<dbReference type="InterPro" id="IPR050469">
    <property type="entry name" value="Diguanylate_Cyclase"/>
</dbReference>
<sequence length="496" mass="55561">MNESQRIRTAIFSSLRLHEESPLEGKRPIDLALGDLDAGRRDEITYEIAERLIEAGLLESVDRFQRDGKAYVRYRTPGSGESFLLAAAERRAPGDEKLVRASKPHWQTRSRLLYRVISHLIAVERKLFTRDERNAEYLQTDPADILRTIQLSATKILECDETRLYSLARGFDTRYAQPVSEGGPWNRTIAENWVGRRALPVYVEDLAKPGYVRVMIDAEAMDATMHVAIAPYEQPSPPDGFRSLAMARVGEPGTPFLYVLEAWSRTPEFFSEERMGLLSVVAEHATDLLVTLKKLGMLVMIDELTGVYNRPYFGRQLDREIARAYREGRPMSLVIGDLDNFKQLNDLYGYEAGNAVLRDVSQMLASSVRPFDTVARWGGEEFALILSAETTPTEARDICERLRLKIQNLAIVVPTMEGRENAVRVTMSLGGAMFPADVSLGADRTRGLDAGGREKISHELWNRANVNLRQAKSLGKNQVVFGEGAVGEGRRASPTG</sequence>
<dbReference type="SMART" id="SM00267">
    <property type="entry name" value="GGDEF"/>
    <property type="match status" value="1"/>
</dbReference>
<dbReference type="SUPFAM" id="SSF55073">
    <property type="entry name" value="Nucleotide cyclase"/>
    <property type="match status" value="1"/>
</dbReference>
<dbReference type="InterPro" id="IPR000160">
    <property type="entry name" value="GGDEF_dom"/>
</dbReference>